<dbReference type="CDD" id="cd24013">
    <property type="entry name" value="ASKHA_ATPase_BT3980-like"/>
    <property type="match status" value="1"/>
</dbReference>
<reference evidence="1 2" key="1">
    <citation type="submission" date="2019-02" db="EMBL/GenBank/DDBJ databases">
        <title>Isolation and identification of novel species under the genus Muribaculum.</title>
        <authorList>
            <person name="Miyake S."/>
            <person name="Ding Y."/>
            <person name="Low A."/>
            <person name="Soh M."/>
            <person name="Seedorf H."/>
        </authorList>
    </citation>
    <scope>NUCLEOTIDE SEQUENCE [LARGE SCALE GENOMIC DNA]</scope>
    <source>
        <strain evidence="1 2">TLL-A3</strain>
    </source>
</reference>
<accession>A0A4Z0V2N2</accession>
<dbReference type="InterPro" id="IPR024213">
    <property type="entry name" value="DUF3822"/>
</dbReference>
<evidence type="ECO:0000313" key="1">
    <source>
        <dbReference type="EMBL" id="TGG39429.1"/>
    </source>
</evidence>
<proteinExistence type="predicted"/>
<name>A0A4Z0V2N2_9BACT</name>
<protein>
    <submittedName>
        <fullName evidence="1">DUF3822 family protein</fullName>
    </submittedName>
</protein>
<evidence type="ECO:0000313" key="2">
    <source>
        <dbReference type="Proteomes" id="UP000297635"/>
    </source>
</evidence>
<dbReference type="EMBL" id="SJSA01000001">
    <property type="protein sequence ID" value="TGG39429.1"/>
    <property type="molecule type" value="Genomic_DNA"/>
</dbReference>
<dbReference type="Gene3D" id="3.30.420.260">
    <property type="match status" value="1"/>
</dbReference>
<dbReference type="AlphaFoldDB" id="A0A4Z0V2N2"/>
<sequence length="300" mass="33546">MKPSGMTGDQQNNSALRPNCVKAQTIMLDGTLDKDLVADASICNMLVRVGIERVDVVVYSIVSDNSLIYRSFPVASAVSRVKALESVVYENPLMLCDFRRVYIVIDTNDYVVVPAEVNDTDDASRIFLALHPGYDGTVERADTATRNAFMMFGIERELQGFIGRTFVGAVVMPHMAPLMRYFASKPGRGNSRRMVCNFRRSSVDVVMLDGNSLLQANTFLFSNPMDAVYYILASRSRHGLDPYNDEILLTGDQNIREEVTPVLRKYVSRVMPSIFPPQMFRAGKDAMRAPFDLIVTPLCE</sequence>
<organism evidence="1 2">
    <name type="scientific">Duncaniella freteri</name>
    <dbReference type="NCBI Taxonomy" id="2530391"/>
    <lineage>
        <taxon>Bacteria</taxon>
        <taxon>Pseudomonadati</taxon>
        <taxon>Bacteroidota</taxon>
        <taxon>Bacteroidia</taxon>
        <taxon>Bacteroidales</taxon>
        <taxon>Muribaculaceae</taxon>
        <taxon>Duncaniella</taxon>
    </lineage>
</organism>
<gene>
    <name evidence="1" type="ORF">EZ315_01410</name>
</gene>
<dbReference type="Proteomes" id="UP000297635">
    <property type="component" value="Unassembled WGS sequence"/>
</dbReference>
<dbReference type="Pfam" id="PF12864">
    <property type="entry name" value="DUF3822"/>
    <property type="match status" value="1"/>
</dbReference>
<dbReference type="Gene3D" id="3.30.420.250">
    <property type="match status" value="1"/>
</dbReference>
<comment type="caution">
    <text evidence="1">The sequence shown here is derived from an EMBL/GenBank/DDBJ whole genome shotgun (WGS) entry which is preliminary data.</text>
</comment>
<keyword evidence="2" id="KW-1185">Reference proteome</keyword>